<evidence type="ECO:0000256" key="1">
    <source>
        <dbReference type="ARBA" id="ARBA00023239"/>
    </source>
</evidence>
<keyword evidence="8" id="KW-0238">DNA-binding</keyword>
<dbReference type="PANTHER" id="PTHR43413">
    <property type="entry name" value="TRANSCRIPTIONAL REGULATOR, ASNC FAMILY"/>
    <property type="match status" value="1"/>
</dbReference>
<feature type="domain" description="Siroheme decarboxylase AsnC-like ligand binding" evidence="6">
    <location>
        <begin position="61"/>
        <end position="141"/>
    </location>
</feature>
<dbReference type="Gene3D" id="1.10.10.10">
    <property type="entry name" value="Winged helix-like DNA-binding domain superfamily/Winged helix DNA-binding domain"/>
    <property type="match status" value="1"/>
</dbReference>
<evidence type="ECO:0000259" key="6">
    <source>
        <dbReference type="Pfam" id="PF17805"/>
    </source>
</evidence>
<name>A0A1M5VZE4_9CLOT</name>
<dbReference type="SUPFAM" id="SSF46785">
    <property type="entry name" value="Winged helix' DNA-binding domain"/>
    <property type="match status" value="1"/>
</dbReference>
<dbReference type="InterPro" id="IPR036388">
    <property type="entry name" value="WH-like_DNA-bd_sf"/>
</dbReference>
<dbReference type="Pfam" id="PF22451">
    <property type="entry name" value="NirdL-like_HTH"/>
    <property type="match status" value="1"/>
</dbReference>
<gene>
    <name evidence="8" type="ORF">SAMN02745941_00859</name>
</gene>
<evidence type="ECO:0000256" key="2">
    <source>
        <dbReference type="ARBA" id="ARBA00023444"/>
    </source>
</evidence>
<dbReference type="GO" id="GO:0016829">
    <property type="term" value="F:lyase activity"/>
    <property type="evidence" value="ECO:0007669"/>
    <property type="project" value="UniProtKB-KW"/>
</dbReference>
<dbReference type="RefSeq" id="WP_073017069.1">
    <property type="nucleotide sequence ID" value="NZ_FQXU01000004.1"/>
</dbReference>
<sequence>MDKICVDLLNLIQNEFPLESRPYLKISEKLGVSEIKVIELLKDLKKDGYIRRLGGIVNSKKVGYYSTLCAVKVPKEKIKEVSKIINSYDGVTHNYIREHSFNMWFTLTASSRENVKRILEEIKSNTGIEEIMELPSINLFKINVSFNLKEKSYV</sequence>
<comment type="catalytic activity">
    <reaction evidence="5">
        <text>siroheme + 2 H(+) = 12,18-didecarboxysiroheme + 2 CO2</text>
        <dbReference type="Rhea" id="RHEA:19093"/>
        <dbReference type="ChEBI" id="CHEBI:15378"/>
        <dbReference type="ChEBI" id="CHEBI:16526"/>
        <dbReference type="ChEBI" id="CHEBI:60052"/>
        <dbReference type="ChEBI" id="CHEBI:140497"/>
        <dbReference type="EC" id="4.1.1.111"/>
    </reaction>
</comment>
<evidence type="ECO:0000256" key="3">
    <source>
        <dbReference type="ARBA" id="ARBA00023457"/>
    </source>
</evidence>
<evidence type="ECO:0000313" key="8">
    <source>
        <dbReference type="EMBL" id="SHH80625.1"/>
    </source>
</evidence>
<dbReference type="InterPro" id="IPR050684">
    <property type="entry name" value="HTH-Siroheme_Decarb"/>
</dbReference>
<evidence type="ECO:0000259" key="7">
    <source>
        <dbReference type="Pfam" id="PF22451"/>
    </source>
</evidence>
<dbReference type="InterPro" id="IPR036390">
    <property type="entry name" value="WH_DNA-bd_sf"/>
</dbReference>
<dbReference type="Gene3D" id="3.30.70.3460">
    <property type="match status" value="1"/>
</dbReference>
<comment type="pathway">
    <text evidence="2">Porphyrin-containing compound metabolism.</text>
</comment>
<dbReference type="EC" id="4.1.1.111" evidence="4"/>
<comment type="similarity">
    <text evidence="3">Belongs to the Ahb/Nir family.</text>
</comment>
<evidence type="ECO:0000313" key="9">
    <source>
        <dbReference type="Proteomes" id="UP000184241"/>
    </source>
</evidence>
<keyword evidence="1" id="KW-0456">Lyase</keyword>
<dbReference type="InterPro" id="IPR053953">
    <property type="entry name" value="NirdL-like_HTH"/>
</dbReference>
<evidence type="ECO:0000256" key="5">
    <source>
        <dbReference type="ARBA" id="ARBA00048470"/>
    </source>
</evidence>
<dbReference type="AlphaFoldDB" id="A0A1M5VZE4"/>
<dbReference type="GO" id="GO:0003677">
    <property type="term" value="F:DNA binding"/>
    <property type="evidence" value="ECO:0007669"/>
    <property type="project" value="UniProtKB-KW"/>
</dbReference>
<proteinExistence type="inferred from homology"/>
<dbReference type="Pfam" id="PF17805">
    <property type="entry name" value="AsnC_trans_reg2"/>
    <property type="match status" value="1"/>
</dbReference>
<organism evidence="8 9">
    <name type="scientific">Clostridium intestinale DSM 6191</name>
    <dbReference type="NCBI Taxonomy" id="1121320"/>
    <lineage>
        <taxon>Bacteria</taxon>
        <taxon>Bacillati</taxon>
        <taxon>Bacillota</taxon>
        <taxon>Clostridia</taxon>
        <taxon>Eubacteriales</taxon>
        <taxon>Clostridiaceae</taxon>
        <taxon>Clostridium</taxon>
    </lineage>
</organism>
<dbReference type="EMBL" id="FQXU01000004">
    <property type="protein sequence ID" value="SHH80625.1"/>
    <property type="molecule type" value="Genomic_DNA"/>
</dbReference>
<dbReference type="Proteomes" id="UP000184241">
    <property type="component" value="Unassembled WGS sequence"/>
</dbReference>
<protein>
    <recommendedName>
        <fullName evidence="4">siroheme decarboxylase</fullName>
        <ecNumber evidence="4">4.1.1.111</ecNumber>
    </recommendedName>
</protein>
<dbReference type="InterPro" id="IPR040523">
    <property type="entry name" value="AsnC_trans_reg2"/>
</dbReference>
<feature type="domain" description="Siroheme decarboxylase NirL-like HTH" evidence="7">
    <location>
        <begin position="8"/>
        <end position="51"/>
    </location>
</feature>
<evidence type="ECO:0000256" key="4">
    <source>
        <dbReference type="ARBA" id="ARBA00023471"/>
    </source>
</evidence>
<accession>A0A1M5VZE4</accession>
<reference evidence="8 9" key="1">
    <citation type="submission" date="2016-11" db="EMBL/GenBank/DDBJ databases">
        <authorList>
            <person name="Jaros S."/>
            <person name="Januszkiewicz K."/>
            <person name="Wedrychowicz H."/>
        </authorList>
    </citation>
    <scope>NUCLEOTIDE SEQUENCE [LARGE SCALE GENOMIC DNA]</scope>
    <source>
        <strain evidence="8 9">DSM 6191</strain>
    </source>
</reference>
<dbReference type="PANTHER" id="PTHR43413:SF1">
    <property type="entry name" value="SIROHEME DECARBOXYLASE NIRL SUBUNIT"/>
    <property type="match status" value="1"/>
</dbReference>